<keyword evidence="7" id="KW-0999">Mitochondrion inner membrane</keyword>
<evidence type="ECO:0000256" key="11">
    <source>
        <dbReference type="ARBA" id="ARBA00023136"/>
    </source>
</evidence>
<evidence type="ECO:0000256" key="7">
    <source>
        <dbReference type="ARBA" id="ARBA00022792"/>
    </source>
</evidence>
<dbReference type="Proteomes" id="UP000708208">
    <property type="component" value="Unassembled WGS sequence"/>
</dbReference>
<feature type="domain" description="EF-hand" evidence="14">
    <location>
        <begin position="11"/>
        <end position="46"/>
    </location>
</feature>
<proteinExistence type="inferred from homology"/>
<evidence type="ECO:0000256" key="5">
    <source>
        <dbReference type="ARBA" id="ARBA00022723"/>
    </source>
</evidence>
<keyword evidence="10" id="KW-0496">Mitochondrion</keyword>
<dbReference type="InterPro" id="IPR018108">
    <property type="entry name" value="MCP_transmembrane"/>
</dbReference>
<dbReference type="PROSITE" id="PS50920">
    <property type="entry name" value="SOLCAR"/>
    <property type="match status" value="3"/>
</dbReference>
<evidence type="ECO:0000256" key="2">
    <source>
        <dbReference type="ARBA" id="ARBA00006375"/>
    </source>
</evidence>
<dbReference type="SMART" id="SM00054">
    <property type="entry name" value="EFh"/>
    <property type="match status" value="4"/>
</dbReference>
<evidence type="ECO:0000313" key="15">
    <source>
        <dbReference type="EMBL" id="CAG7716255.1"/>
    </source>
</evidence>
<feature type="repeat" description="Solcar" evidence="12">
    <location>
        <begin position="313"/>
        <end position="398"/>
    </location>
</feature>
<reference evidence="15" key="1">
    <citation type="submission" date="2021-06" db="EMBL/GenBank/DDBJ databases">
        <authorList>
            <person name="Hodson N. C."/>
            <person name="Mongue J. A."/>
            <person name="Jaron S. K."/>
        </authorList>
    </citation>
    <scope>NUCLEOTIDE SEQUENCE</scope>
</reference>
<dbReference type="Pfam" id="PF13499">
    <property type="entry name" value="EF-hand_7"/>
    <property type="match status" value="2"/>
</dbReference>
<comment type="subcellular location">
    <subcellularLocation>
        <location evidence="1">Mitochondrion inner membrane</location>
        <topology evidence="1">Multi-pass membrane protein</topology>
    </subcellularLocation>
</comment>
<keyword evidence="4 12" id="KW-0812">Transmembrane</keyword>
<evidence type="ECO:0000256" key="3">
    <source>
        <dbReference type="ARBA" id="ARBA00022448"/>
    </source>
</evidence>
<evidence type="ECO:0000256" key="6">
    <source>
        <dbReference type="ARBA" id="ARBA00022737"/>
    </source>
</evidence>
<feature type="repeat" description="Solcar" evidence="12">
    <location>
        <begin position="218"/>
        <end position="304"/>
    </location>
</feature>
<keyword evidence="16" id="KW-1185">Reference proteome</keyword>
<gene>
    <name evidence="15" type="ORF">AFUS01_LOCUS5778</name>
</gene>
<evidence type="ECO:0000256" key="1">
    <source>
        <dbReference type="ARBA" id="ARBA00004448"/>
    </source>
</evidence>
<dbReference type="AlphaFoldDB" id="A0A8J2JG99"/>
<keyword evidence="8" id="KW-0106">Calcium</keyword>
<evidence type="ECO:0000313" key="16">
    <source>
        <dbReference type="Proteomes" id="UP000708208"/>
    </source>
</evidence>
<keyword evidence="3 13" id="KW-0813">Transport</keyword>
<dbReference type="PROSITE" id="PS50222">
    <property type="entry name" value="EF_HAND_2"/>
    <property type="match status" value="2"/>
</dbReference>
<evidence type="ECO:0000256" key="10">
    <source>
        <dbReference type="ARBA" id="ARBA00023128"/>
    </source>
</evidence>
<comment type="similarity">
    <text evidence="2 13">Belongs to the mitochondrial carrier (TC 2.A.29) family.</text>
</comment>
<name>A0A8J2JG99_9HEXA</name>
<evidence type="ECO:0000256" key="13">
    <source>
        <dbReference type="RuleBase" id="RU000488"/>
    </source>
</evidence>
<evidence type="ECO:0000256" key="9">
    <source>
        <dbReference type="ARBA" id="ARBA00022989"/>
    </source>
</evidence>
<dbReference type="EMBL" id="CAJVCH010037072">
    <property type="protein sequence ID" value="CAG7716255.1"/>
    <property type="molecule type" value="Genomic_DNA"/>
</dbReference>
<dbReference type="InterPro" id="IPR018247">
    <property type="entry name" value="EF_Hand_1_Ca_BS"/>
</dbReference>
<keyword evidence="5" id="KW-0479">Metal-binding</keyword>
<feature type="repeat" description="Solcar" evidence="12">
    <location>
        <begin position="405"/>
        <end position="491"/>
    </location>
</feature>
<evidence type="ECO:0000256" key="4">
    <source>
        <dbReference type="ARBA" id="ARBA00022692"/>
    </source>
</evidence>
<evidence type="ECO:0000256" key="8">
    <source>
        <dbReference type="ARBA" id="ARBA00022837"/>
    </source>
</evidence>
<dbReference type="OrthoDB" id="270584at2759"/>
<sequence length="497" mass="55535">MGKDLVGEGGDDLSRLTAVFNSLDTDGNGRIDIQELTDALQKSGDRGGLAVARRLLLTRDADSSGDISLPEFINYAKNHEKNLRIVFSKLDRNQDGIIDSNEIISAFHDIGISLKPEEAKAMIRRIAEDGSVEITWEEWRDYLILSPSADLHDVFRYWRHATPFLQMIEWILVACSGSEKHSSNYPKTLYKCRLKKYLDVGEDTAVPDDFTPDELASGQWWRHLVAGGIAGMVSRTSTAPLDRVKVFLQVHGCAESKKGLVNCMRGMLREGGWTSLWRGNGVNVIKIAPESALKFMAYEQLKRFIKGNSEKDLRISERFIAGSIAGAFSQSVIYPLEVIKTRLALRKTGEYTSVFDLTSRMLRNEGFRVFYRGYIPNLLGILPYAGIDLAVYETLKNIYSDTNQPSVFLLLTCGTVSSACGQLASYPLALVRTRLQASTDKNANRNMRFLFGHILKTEGFVGLYRGLLPNFLKVAPAVSISYVVYERVRTGLGVKMT</sequence>
<organism evidence="15 16">
    <name type="scientific">Allacma fusca</name>
    <dbReference type="NCBI Taxonomy" id="39272"/>
    <lineage>
        <taxon>Eukaryota</taxon>
        <taxon>Metazoa</taxon>
        <taxon>Ecdysozoa</taxon>
        <taxon>Arthropoda</taxon>
        <taxon>Hexapoda</taxon>
        <taxon>Collembola</taxon>
        <taxon>Symphypleona</taxon>
        <taxon>Sminthuridae</taxon>
        <taxon>Allacma</taxon>
    </lineage>
</organism>
<dbReference type="FunFam" id="1.10.238.10:FF:000028">
    <property type="entry name" value="Putative calcium-binding mitochondrial carrier protein scamc-2"/>
    <property type="match status" value="1"/>
</dbReference>
<dbReference type="InterPro" id="IPR002048">
    <property type="entry name" value="EF_hand_dom"/>
</dbReference>
<dbReference type="GO" id="GO:0005743">
    <property type="term" value="C:mitochondrial inner membrane"/>
    <property type="evidence" value="ECO:0007669"/>
    <property type="project" value="UniProtKB-SubCell"/>
</dbReference>
<evidence type="ECO:0000256" key="12">
    <source>
        <dbReference type="PROSITE-ProRule" id="PRU00282"/>
    </source>
</evidence>
<feature type="domain" description="EF-hand" evidence="14">
    <location>
        <begin position="78"/>
        <end position="113"/>
    </location>
</feature>
<dbReference type="PANTHER" id="PTHR24089">
    <property type="entry name" value="SOLUTE CARRIER FAMILY 25"/>
    <property type="match status" value="1"/>
</dbReference>
<protein>
    <recommendedName>
        <fullName evidence="14">EF-hand domain-containing protein</fullName>
    </recommendedName>
</protein>
<accession>A0A8J2JG99</accession>
<keyword evidence="11 12" id="KW-0472">Membrane</keyword>
<dbReference type="FunFam" id="1.50.40.10:FF:000003">
    <property type="entry name" value="Putative calcium-binding mitochondrial carrier protein scamc-2"/>
    <property type="match status" value="1"/>
</dbReference>
<dbReference type="Pfam" id="PF00153">
    <property type="entry name" value="Mito_carr"/>
    <property type="match status" value="3"/>
</dbReference>
<dbReference type="GO" id="GO:0005509">
    <property type="term" value="F:calcium ion binding"/>
    <property type="evidence" value="ECO:0007669"/>
    <property type="project" value="InterPro"/>
</dbReference>
<dbReference type="PROSITE" id="PS00018">
    <property type="entry name" value="EF_HAND_1"/>
    <property type="match status" value="2"/>
</dbReference>
<evidence type="ECO:0000259" key="14">
    <source>
        <dbReference type="PROSITE" id="PS50222"/>
    </source>
</evidence>
<keyword evidence="9" id="KW-1133">Transmembrane helix</keyword>
<keyword evidence="6" id="KW-0677">Repeat</keyword>
<comment type="caution">
    <text evidence="15">The sequence shown here is derived from an EMBL/GenBank/DDBJ whole genome shotgun (WGS) entry which is preliminary data.</text>
</comment>